<keyword evidence="1" id="KW-0472">Membrane</keyword>
<evidence type="ECO:0000313" key="2">
    <source>
        <dbReference type="EMBL" id="MBW77537.1"/>
    </source>
</evidence>
<reference evidence="2" key="1">
    <citation type="submission" date="2018-01" db="EMBL/GenBank/DDBJ databases">
        <title>An insight into the sialome of Amazonian anophelines.</title>
        <authorList>
            <person name="Ribeiro J.M."/>
            <person name="Scarpassa V."/>
            <person name="Calvo E."/>
        </authorList>
    </citation>
    <scope>NUCLEOTIDE SEQUENCE</scope>
</reference>
<keyword evidence="1" id="KW-1133">Transmembrane helix</keyword>
<organism evidence="2">
    <name type="scientific">Anopheles darlingi</name>
    <name type="common">Mosquito</name>
    <dbReference type="NCBI Taxonomy" id="43151"/>
    <lineage>
        <taxon>Eukaryota</taxon>
        <taxon>Metazoa</taxon>
        <taxon>Ecdysozoa</taxon>
        <taxon>Arthropoda</taxon>
        <taxon>Hexapoda</taxon>
        <taxon>Insecta</taxon>
        <taxon>Pterygota</taxon>
        <taxon>Neoptera</taxon>
        <taxon>Endopterygota</taxon>
        <taxon>Diptera</taxon>
        <taxon>Nematocera</taxon>
        <taxon>Culicoidea</taxon>
        <taxon>Culicidae</taxon>
        <taxon>Anophelinae</taxon>
        <taxon>Anopheles</taxon>
    </lineage>
</organism>
<dbReference type="EMBL" id="GGFL01013359">
    <property type="protein sequence ID" value="MBW77537.1"/>
    <property type="molecule type" value="Transcribed_RNA"/>
</dbReference>
<proteinExistence type="predicted"/>
<name>A0A2M4DJ08_ANODA</name>
<keyword evidence="1" id="KW-0812">Transmembrane</keyword>
<evidence type="ECO:0000256" key="1">
    <source>
        <dbReference type="SAM" id="Phobius"/>
    </source>
</evidence>
<dbReference type="AlphaFoldDB" id="A0A2M4DJ08"/>
<accession>A0A2M4DJ08</accession>
<protein>
    <submittedName>
        <fullName evidence="2">Uncharacterized protein</fullName>
    </submittedName>
</protein>
<feature type="transmembrane region" description="Helical" evidence="1">
    <location>
        <begin position="20"/>
        <end position="38"/>
    </location>
</feature>
<sequence length="79" mass="9194">MLLLERKMAPGSWTLPLPALLVGSMLAEIMLSSWRLVLAPQELPVMRSRCTKSMWKAITTWRTVKSRRPGTRHTRHRIR</sequence>